<evidence type="ECO:0000313" key="2">
    <source>
        <dbReference type="EMBL" id="TDL26094.1"/>
    </source>
</evidence>
<proteinExistence type="predicted"/>
<reference evidence="2 3" key="1">
    <citation type="submission" date="2018-06" db="EMBL/GenBank/DDBJ databases">
        <title>A transcriptomic atlas of mushroom development highlights an independent origin of complex multicellularity.</title>
        <authorList>
            <consortium name="DOE Joint Genome Institute"/>
            <person name="Krizsan K."/>
            <person name="Almasi E."/>
            <person name="Merenyi Z."/>
            <person name="Sahu N."/>
            <person name="Viragh M."/>
            <person name="Koszo T."/>
            <person name="Mondo S."/>
            <person name="Kiss B."/>
            <person name="Balint B."/>
            <person name="Kues U."/>
            <person name="Barry K."/>
            <person name="Hegedus J.C."/>
            <person name="Henrissat B."/>
            <person name="Johnson J."/>
            <person name="Lipzen A."/>
            <person name="Ohm R."/>
            <person name="Nagy I."/>
            <person name="Pangilinan J."/>
            <person name="Yan J."/>
            <person name="Xiong Y."/>
            <person name="Grigoriev I.V."/>
            <person name="Hibbett D.S."/>
            <person name="Nagy L.G."/>
        </authorList>
    </citation>
    <scope>NUCLEOTIDE SEQUENCE [LARGE SCALE GENOMIC DNA]</scope>
    <source>
        <strain evidence="2 3">SZMC22713</strain>
    </source>
</reference>
<organism evidence="2 3">
    <name type="scientific">Rickenella mellea</name>
    <dbReference type="NCBI Taxonomy" id="50990"/>
    <lineage>
        <taxon>Eukaryota</taxon>
        <taxon>Fungi</taxon>
        <taxon>Dikarya</taxon>
        <taxon>Basidiomycota</taxon>
        <taxon>Agaricomycotina</taxon>
        <taxon>Agaricomycetes</taxon>
        <taxon>Hymenochaetales</taxon>
        <taxon>Rickenellaceae</taxon>
        <taxon>Rickenella</taxon>
    </lineage>
</organism>
<evidence type="ECO:0000313" key="3">
    <source>
        <dbReference type="Proteomes" id="UP000294933"/>
    </source>
</evidence>
<dbReference type="Proteomes" id="UP000294933">
    <property type="component" value="Unassembled WGS sequence"/>
</dbReference>
<sequence length="188" mass="20730">MPLVSTLRPLVSTDPPFPADRAVHSVTRSDVLGYTSSKALKNYDNCANCATSKQACITGPPYSPTLCRKCSKQGRTKCPPHMSTTEAALWKKKDKEKRSKKNVTGTVDKVDDADTEAFNPKETRTSIQPVTPEESTSNQSENVIECKLSTVTSRPVAQQFYFPSRSQYFVRRVSAEVSVISGHTIPTK</sequence>
<feature type="region of interest" description="Disordered" evidence="1">
    <location>
        <begin position="92"/>
        <end position="141"/>
    </location>
</feature>
<feature type="compositionally biased region" description="Polar residues" evidence="1">
    <location>
        <begin position="125"/>
        <end position="141"/>
    </location>
</feature>
<gene>
    <name evidence="2" type="ORF">BD410DRAFT_784117</name>
</gene>
<protein>
    <submittedName>
        <fullName evidence="2">Uncharacterized protein</fullName>
    </submittedName>
</protein>
<dbReference type="EMBL" id="ML170162">
    <property type="protein sequence ID" value="TDL26094.1"/>
    <property type="molecule type" value="Genomic_DNA"/>
</dbReference>
<accession>A0A4Y7QEN5</accession>
<evidence type="ECO:0000256" key="1">
    <source>
        <dbReference type="SAM" id="MobiDB-lite"/>
    </source>
</evidence>
<dbReference type="AlphaFoldDB" id="A0A4Y7QEN5"/>
<keyword evidence="3" id="KW-1185">Reference proteome</keyword>
<name>A0A4Y7QEN5_9AGAM</name>
<dbReference type="VEuPathDB" id="FungiDB:BD410DRAFT_784117"/>